<keyword evidence="5" id="KW-0238">DNA-binding</keyword>
<dbReference type="GO" id="GO:0000974">
    <property type="term" value="C:Prp19 complex"/>
    <property type="evidence" value="ECO:0007669"/>
    <property type="project" value="InterPro"/>
</dbReference>
<dbReference type="InterPro" id="IPR017930">
    <property type="entry name" value="Myb_dom"/>
</dbReference>
<evidence type="ECO:0000256" key="5">
    <source>
        <dbReference type="ARBA" id="ARBA00023125"/>
    </source>
</evidence>
<evidence type="ECO:0000256" key="2">
    <source>
        <dbReference type="ARBA" id="ARBA00022664"/>
    </source>
</evidence>
<evidence type="ECO:0000259" key="9">
    <source>
        <dbReference type="PROSITE" id="PS50090"/>
    </source>
</evidence>
<evidence type="ECO:0000256" key="8">
    <source>
        <dbReference type="SAM" id="MobiDB-lite"/>
    </source>
</evidence>
<keyword evidence="12" id="KW-1185">Reference proteome</keyword>
<evidence type="ECO:0000256" key="6">
    <source>
        <dbReference type="ARBA" id="ARBA00023187"/>
    </source>
</evidence>
<keyword evidence="4" id="KW-0677">Repeat</keyword>
<name>D8M4X2_BLAHO</name>
<dbReference type="InterPro" id="IPR021786">
    <property type="entry name" value="Cdc5p/Cef1_C"/>
</dbReference>
<dbReference type="EMBL" id="FN668655">
    <property type="protein sequence ID" value="CBK23111.2"/>
    <property type="molecule type" value="Genomic_DNA"/>
</dbReference>
<dbReference type="AlphaFoldDB" id="D8M4X2"/>
<feature type="compositionally biased region" description="Basic and acidic residues" evidence="8">
    <location>
        <begin position="407"/>
        <end position="425"/>
    </location>
</feature>
<dbReference type="OMA" id="NISLQHM"/>
<dbReference type="Proteomes" id="UP000008312">
    <property type="component" value="Unassembled WGS sequence"/>
</dbReference>
<dbReference type="PROSITE" id="PS50090">
    <property type="entry name" value="MYB_LIKE"/>
    <property type="match status" value="2"/>
</dbReference>
<dbReference type="FunFam" id="1.10.10.60:FF:000021">
    <property type="entry name" value="CDC5 cell division cycle 5-like"/>
    <property type="match status" value="1"/>
</dbReference>
<dbReference type="GO" id="GO:0005681">
    <property type="term" value="C:spliceosomal complex"/>
    <property type="evidence" value="ECO:0007669"/>
    <property type="project" value="UniProtKB-KW"/>
</dbReference>
<feature type="domain" description="Myb-like" evidence="9">
    <location>
        <begin position="2"/>
        <end position="53"/>
    </location>
</feature>
<feature type="region of interest" description="Disordered" evidence="8">
    <location>
        <begin position="390"/>
        <end position="507"/>
    </location>
</feature>
<evidence type="ECO:0000259" key="10">
    <source>
        <dbReference type="PROSITE" id="PS51294"/>
    </source>
</evidence>
<feature type="compositionally biased region" description="Acidic residues" evidence="8">
    <location>
        <begin position="110"/>
        <end position="120"/>
    </location>
</feature>
<sequence>MKISMKGGAWKNTEDEILKAAVMKYGKTEWARVASLLPRKSAKHCKARWEEWLDPRIKKTEWTREEDEKLMHLAKVLSGQWRTISSMMDRTAFQCYERYEKLLDMASREEGEEGLDEDDDPRQLRSGEIDPHPESRPARPDPIDMDQDEKDMLQEARARLANTKGKKAKRKLREKEMELSRRLSNIQKRRELKAAGIEFKRKRLQHDGEIDWNMEVPFAKQIPAGYYDVSNEIRDTSINKHFTSEQINTIEHNDRQAHENKLRKADVRRFNRLAEENLPEAMMQLNRLDKASRVTTKRAKLSLPAPVVSDAEIAAIVDSNLAVEAEQASRDASFTSNLLTATPATPGTTLRTPLARDVVMEEAKNQLALQATPTPLETTERSVRDRKLYAGTGFAGMTPMTGAAGEENEKAMKQSDARDAQRDGHAGNSRDAGSAAEQREGSEESGPIGGAETARDAARGAEEDDDKEGEETRKRRNDEEMDAEEIERQIREEEEALEREELARRSEVMKRSLPRGAAIPSRFFESCDAVETLLKQEINAIVRYEDFKYPTEESHSKYTREITLPTLSHEDQITAEMLILEEVGDLQHSQPPYSAAQLETIYSDVWSAAERDLAFDPETRSVVALSTLSEPDRIRCLRHRFSGLQKLVAKQTKAVAKSEAKLNVVLGGYQARQKALVEKINGLNRELDLGRINFLCFSKLAAGEETSLAMRMKSVKESVKREKARHALLQKRYKELLRKTQELWFVCLQNRVE</sequence>
<dbReference type="InterPro" id="IPR047240">
    <property type="entry name" value="SANT_CDC5L_II"/>
</dbReference>
<keyword evidence="7" id="KW-0539">Nucleus</keyword>
<evidence type="ECO:0000256" key="1">
    <source>
        <dbReference type="ARBA" id="ARBA00010506"/>
    </source>
</evidence>
<evidence type="ECO:0000256" key="3">
    <source>
        <dbReference type="ARBA" id="ARBA00022728"/>
    </source>
</evidence>
<keyword evidence="6" id="KW-0508">mRNA splicing</keyword>
<reference evidence="11" key="1">
    <citation type="submission" date="2010-02" db="EMBL/GenBank/DDBJ databases">
        <title>Sequencing and annotation of the Blastocystis hominis genome.</title>
        <authorList>
            <person name="Wincker P."/>
        </authorList>
    </citation>
    <scope>NUCLEOTIDE SEQUENCE</scope>
    <source>
        <strain evidence="11">Singapore isolate B</strain>
    </source>
</reference>
<dbReference type="GO" id="GO:0003677">
    <property type="term" value="F:DNA binding"/>
    <property type="evidence" value="ECO:0007669"/>
    <property type="project" value="UniProtKB-KW"/>
</dbReference>
<dbReference type="SUPFAM" id="SSF46689">
    <property type="entry name" value="Homeodomain-like"/>
    <property type="match status" value="1"/>
</dbReference>
<dbReference type="Pfam" id="PF13921">
    <property type="entry name" value="Myb_DNA-bind_6"/>
    <property type="match status" value="1"/>
</dbReference>
<dbReference type="CDD" id="cd11659">
    <property type="entry name" value="SANT_CDC5_II"/>
    <property type="match status" value="1"/>
</dbReference>
<dbReference type="GeneID" id="24920160"/>
<feature type="domain" description="HTH myb-type" evidence="10">
    <location>
        <begin position="2"/>
        <end position="57"/>
    </location>
</feature>
<dbReference type="Pfam" id="PF11831">
    <property type="entry name" value="Myb_Cef"/>
    <property type="match status" value="1"/>
</dbReference>
<keyword evidence="3" id="KW-0747">Spliceosome</keyword>
<dbReference type="Gene3D" id="1.10.10.60">
    <property type="entry name" value="Homeodomain-like"/>
    <property type="match status" value="2"/>
</dbReference>
<feature type="region of interest" description="Disordered" evidence="8">
    <location>
        <begin position="107"/>
        <end position="146"/>
    </location>
</feature>
<dbReference type="OrthoDB" id="1410009at2759"/>
<dbReference type="InterPro" id="IPR009057">
    <property type="entry name" value="Homeodomain-like_sf"/>
</dbReference>
<organism evidence="11">
    <name type="scientific">Blastocystis hominis</name>
    <dbReference type="NCBI Taxonomy" id="12968"/>
    <lineage>
        <taxon>Eukaryota</taxon>
        <taxon>Sar</taxon>
        <taxon>Stramenopiles</taxon>
        <taxon>Bigyra</taxon>
        <taxon>Opalozoa</taxon>
        <taxon>Opalinata</taxon>
        <taxon>Blastocystidae</taxon>
        <taxon>Blastocystis</taxon>
    </lineage>
</organism>
<dbReference type="InterPro" id="IPR047242">
    <property type="entry name" value="CDC5L/Cef1"/>
</dbReference>
<feature type="compositionally biased region" description="Basic and acidic residues" evidence="8">
    <location>
        <begin position="121"/>
        <end position="142"/>
    </location>
</feature>
<feature type="domain" description="HTH myb-type" evidence="10">
    <location>
        <begin position="58"/>
        <end position="107"/>
    </location>
</feature>
<evidence type="ECO:0000256" key="7">
    <source>
        <dbReference type="ARBA" id="ARBA00023242"/>
    </source>
</evidence>
<dbReference type="SMART" id="SM00717">
    <property type="entry name" value="SANT"/>
    <property type="match status" value="2"/>
</dbReference>
<dbReference type="PROSITE" id="PS51294">
    <property type="entry name" value="HTH_MYB"/>
    <property type="match status" value="2"/>
</dbReference>
<evidence type="ECO:0000313" key="12">
    <source>
        <dbReference type="Proteomes" id="UP000008312"/>
    </source>
</evidence>
<evidence type="ECO:0000313" key="11">
    <source>
        <dbReference type="EMBL" id="CBK23111.2"/>
    </source>
</evidence>
<dbReference type="RefSeq" id="XP_012897159.1">
    <property type="nucleotide sequence ID" value="XM_013041705.1"/>
</dbReference>
<evidence type="ECO:0000256" key="4">
    <source>
        <dbReference type="ARBA" id="ARBA00022737"/>
    </source>
</evidence>
<dbReference type="GO" id="GO:0000398">
    <property type="term" value="P:mRNA splicing, via spliceosome"/>
    <property type="evidence" value="ECO:0007669"/>
    <property type="project" value="InterPro"/>
</dbReference>
<gene>
    <name evidence="11" type="ORF">GSBLH_T00003037001</name>
</gene>
<accession>D8M4X2</accession>
<protein>
    <submittedName>
        <fullName evidence="11">Uncharacterized protein</fullName>
    </submittedName>
</protein>
<dbReference type="PANTHER" id="PTHR45885">
    <property type="entry name" value="CELL DIVISION CYCLE 5-LIKE PROTEIN"/>
    <property type="match status" value="1"/>
</dbReference>
<dbReference type="InterPro" id="IPR001005">
    <property type="entry name" value="SANT/Myb"/>
</dbReference>
<dbReference type="InParanoid" id="D8M4X2"/>
<keyword evidence="2" id="KW-0507">mRNA processing</keyword>
<proteinExistence type="inferred from homology"/>
<comment type="similarity">
    <text evidence="1">Belongs to the CEF1 family.</text>
</comment>
<feature type="domain" description="Myb-like" evidence="9">
    <location>
        <begin position="54"/>
        <end position="103"/>
    </location>
</feature>
<dbReference type="PANTHER" id="PTHR45885:SF1">
    <property type="entry name" value="CELL DIVISION CYCLE 5-LIKE PROTEIN"/>
    <property type="match status" value="1"/>
</dbReference>
<dbReference type="CDD" id="cd00167">
    <property type="entry name" value="SANT"/>
    <property type="match status" value="1"/>
</dbReference>